<dbReference type="AlphaFoldDB" id="A0A8J3GVL5"/>
<dbReference type="EMBL" id="BNCJ01000002">
    <property type="protein sequence ID" value="GHF44382.1"/>
    <property type="molecule type" value="Genomic_DNA"/>
</dbReference>
<sequence>MRHTLFALLLAFALAAPVAAQDAGIEDTISRQIEAFKADDLARAFSFASPMIRGLFGNPENFGSMVRNGYPMVWRPADLRFLDLHDEGGRLYQKVQITDAQGRVHLLDYEMIETESGWKINGVRILEAPGVAA</sequence>
<protein>
    <submittedName>
        <fullName evidence="2">DUF4864 domain-containing protein</fullName>
    </submittedName>
</protein>
<comment type="caution">
    <text evidence="2">The sequence shown here is derived from an EMBL/GenBank/DDBJ whole genome shotgun (WGS) entry which is preliminary data.</text>
</comment>
<evidence type="ECO:0000313" key="3">
    <source>
        <dbReference type="Proteomes" id="UP000626220"/>
    </source>
</evidence>
<evidence type="ECO:0000256" key="1">
    <source>
        <dbReference type="SAM" id="SignalP"/>
    </source>
</evidence>
<organism evidence="2 3">
    <name type="scientific">Seohaeicola zhoushanensis</name>
    <dbReference type="NCBI Taxonomy" id="1569283"/>
    <lineage>
        <taxon>Bacteria</taxon>
        <taxon>Pseudomonadati</taxon>
        <taxon>Pseudomonadota</taxon>
        <taxon>Alphaproteobacteria</taxon>
        <taxon>Rhodobacterales</taxon>
        <taxon>Roseobacteraceae</taxon>
        <taxon>Seohaeicola</taxon>
    </lineage>
</organism>
<dbReference type="Proteomes" id="UP000626220">
    <property type="component" value="Unassembled WGS sequence"/>
</dbReference>
<dbReference type="InterPro" id="IPR032347">
    <property type="entry name" value="DUF4864"/>
</dbReference>
<keyword evidence="1" id="KW-0732">Signal</keyword>
<accession>A0A8J3GVL5</accession>
<proteinExistence type="predicted"/>
<dbReference type="RefSeq" id="WP_189679441.1">
    <property type="nucleotide sequence ID" value="NZ_BNCJ01000002.1"/>
</dbReference>
<name>A0A8J3GVL5_9RHOB</name>
<reference evidence="2" key="1">
    <citation type="journal article" date="2014" name="Int. J. Syst. Evol. Microbiol.">
        <title>Complete genome sequence of Corynebacterium casei LMG S-19264T (=DSM 44701T), isolated from a smear-ripened cheese.</title>
        <authorList>
            <consortium name="US DOE Joint Genome Institute (JGI-PGF)"/>
            <person name="Walter F."/>
            <person name="Albersmeier A."/>
            <person name="Kalinowski J."/>
            <person name="Ruckert C."/>
        </authorList>
    </citation>
    <scope>NUCLEOTIDE SEQUENCE</scope>
    <source>
        <strain evidence="2">KCTC 42650</strain>
    </source>
</reference>
<dbReference type="Pfam" id="PF16156">
    <property type="entry name" value="DUF4864"/>
    <property type="match status" value="1"/>
</dbReference>
<evidence type="ECO:0000313" key="2">
    <source>
        <dbReference type="EMBL" id="GHF44382.1"/>
    </source>
</evidence>
<feature type="chain" id="PRO_5035176874" evidence="1">
    <location>
        <begin position="21"/>
        <end position="133"/>
    </location>
</feature>
<reference evidence="2" key="2">
    <citation type="submission" date="2020-09" db="EMBL/GenBank/DDBJ databases">
        <authorList>
            <person name="Sun Q."/>
            <person name="Kim S."/>
        </authorList>
    </citation>
    <scope>NUCLEOTIDE SEQUENCE</scope>
    <source>
        <strain evidence="2">KCTC 42650</strain>
    </source>
</reference>
<gene>
    <name evidence="2" type="ORF">GCM10017056_15420</name>
</gene>
<feature type="signal peptide" evidence="1">
    <location>
        <begin position="1"/>
        <end position="20"/>
    </location>
</feature>
<keyword evidence="3" id="KW-1185">Reference proteome</keyword>